<keyword evidence="1" id="KW-0472">Membrane</keyword>
<dbReference type="Proteomes" id="UP000076858">
    <property type="component" value="Unassembled WGS sequence"/>
</dbReference>
<proteinExistence type="predicted"/>
<evidence type="ECO:0000313" key="3">
    <source>
        <dbReference type="EMBL" id="KZS02566.1"/>
    </source>
</evidence>
<evidence type="ECO:0000259" key="2">
    <source>
        <dbReference type="Pfam" id="PF05699"/>
    </source>
</evidence>
<evidence type="ECO:0000313" key="4">
    <source>
        <dbReference type="Proteomes" id="UP000076858"/>
    </source>
</evidence>
<protein>
    <recommendedName>
        <fullName evidence="2">HAT C-terminal dimerisation domain-containing protein</fullName>
    </recommendedName>
</protein>
<dbReference type="AlphaFoldDB" id="A0A164JQW1"/>
<dbReference type="Pfam" id="PF05699">
    <property type="entry name" value="Dimer_Tnp_hAT"/>
    <property type="match status" value="1"/>
</dbReference>
<reference evidence="3 4" key="1">
    <citation type="submission" date="2016-03" db="EMBL/GenBank/DDBJ databases">
        <title>EvidentialGene: Evidence-directed Construction of Genes on Genomes.</title>
        <authorList>
            <person name="Gilbert D.G."/>
            <person name="Choi J.-H."/>
            <person name="Mockaitis K."/>
            <person name="Colbourne J."/>
            <person name="Pfrender M."/>
        </authorList>
    </citation>
    <scope>NUCLEOTIDE SEQUENCE [LARGE SCALE GENOMIC DNA]</scope>
    <source>
        <strain evidence="3 4">Xinb3</strain>
        <tissue evidence="3">Complete organism</tissue>
    </source>
</reference>
<dbReference type="OrthoDB" id="1607513at2759"/>
<dbReference type="InterPro" id="IPR008906">
    <property type="entry name" value="HATC_C_dom"/>
</dbReference>
<dbReference type="EMBL" id="LRGB01004066">
    <property type="protein sequence ID" value="KZS02566.1"/>
    <property type="molecule type" value="Genomic_DNA"/>
</dbReference>
<comment type="caution">
    <text evidence="3">The sequence shown here is derived from an EMBL/GenBank/DDBJ whole genome shotgun (WGS) entry which is preliminary data.</text>
</comment>
<name>A0A164JQW1_9CRUS</name>
<sequence>MKNLAYNILSIPVSSAAAEREFSVSGWHSLGRKNRTTGVTLAAKVFLTCNKDLLRPLFFKVLFTFLLVFRSFFFLIRTAKYPNEKMPNYLMDLPDNRYV</sequence>
<feature type="transmembrane region" description="Helical" evidence="1">
    <location>
        <begin position="57"/>
        <end position="76"/>
    </location>
</feature>
<accession>A0A164JQW1</accession>
<keyword evidence="1" id="KW-1133">Transmembrane helix</keyword>
<organism evidence="3 4">
    <name type="scientific">Daphnia magna</name>
    <dbReference type="NCBI Taxonomy" id="35525"/>
    <lineage>
        <taxon>Eukaryota</taxon>
        <taxon>Metazoa</taxon>
        <taxon>Ecdysozoa</taxon>
        <taxon>Arthropoda</taxon>
        <taxon>Crustacea</taxon>
        <taxon>Branchiopoda</taxon>
        <taxon>Diplostraca</taxon>
        <taxon>Cladocera</taxon>
        <taxon>Anomopoda</taxon>
        <taxon>Daphniidae</taxon>
        <taxon>Daphnia</taxon>
    </lineage>
</organism>
<gene>
    <name evidence="3" type="ORF">APZ42_000347</name>
</gene>
<dbReference type="GO" id="GO:0046983">
    <property type="term" value="F:protein dimerization activity"/>
    <property type="evidence" value="ECO:0007669"/>
    <property type="project" value="InterPro"/>
</dbReference>
<keyword evidence="4" id="KW-1185">Reference proteome</keyword>
<feature type="domain" description="HAT C-terminal dimerisation" evidence="2">
    <location>
        <begin position="3"/>
        <end position="46"/>
    </location>
</feature>
<evidence type="ECO:0000256" key="1">
    <source>
        <dbReference type="SAM" id="Phobius"/>
    </source>
</evidence>
<keyword evidence="1" id="KW-0812">Transmembrane</keyword>